<evidence type="ECO:0000313" key="15">
    <source>
        <dbReference type="EMBL" id="MDN4161546.1"/>
    </source>
</evidence>
<evidence type="ECO:0000256" key="4">
    <source>
        <dbReference type="ARBA" id="ARBA00022801"/>
    </source>
</evidence>
<dbReference type="InterPro" id="IPR001650">
    <property type="entry name" value="Helicase_C-like"/>
</dbReference>
<keyword evidence="6" id="KW-0067">ATP-binding</keyword>
<dbReference type="EMBL" id="JAUHJR010000003">
    <property type="protein sequence ID" value="MDN4161546.1"/>
    <property type="molecule type" value="Genomic_DNA"/>
</dbReference>
<evidence type="ECO:0000256" key="7">
    <source>
        <dbReference type="ARBA" id="ARBA00023125"/>
    </source>
</evidence>
<dbReference type="SUPFAM" id="SSF52540">
    <property type="entry name" value="P-loop containing nucleoside triphosphate hydrolases"/>
    <property type="match status" value="1"/>
</dbReference>
<evidence type="ECO:0000259" key="13">
    <source>
        <dbReference type="PROSITE" id="PS51192"/>
    </source>
</evidence>
<dbReference type="GO" id="GO:0016787">
    <property type="term" value="F:hydrolase activity"/>
    <property type="evidence" value="ECO:0007669"/>
    <property type="project" value="UniProtKB-KW"/>
</dbReference>
<dbReference type="RefSeq" id="WP_300960450.1">
    <property type="nucleotide sequence ID" value="NZ_JAUHJR010000003.1"/>
</dbReference>
<comment type="caution">
    <text evidence="15">The sequence shown here is derived from an EMBL/GenBank/DDBJ whole genome shotgun (WGS) entry which is preliminary data.</text>
</comment>
<dbReference type="PROSITE" id="PS51194">
    <property type="entry name" value="HELICASE_CTER"/>
    <property type="match status" value="1"/>
</dbReference>
<evidence type="ECO:0000256" key="1">
    <source>
        <dbReference type="ARBA" id="ARBA00005446"/>
    </source>
</evidence>
<dbReference type="PANTHER" id="PTHR13710">
    <property type="entry name" value="DNA HELICASE RECQ FAMILY MEMBER"/>
    <property type="match status" value="1"/>
</dbReference>
<dbReference type="Proteomes" id="UP001168537">
    <property type="component" value="Unassembled WGS sequence"/>
</dbReference>
<evidence type="ECO:0000256" key="8">
    <source>
        <dbReference type="ARBA" id="ARBA00023235"/>
    </source>
</evidence>
<dbReference type="Pfam" id="PF00271">
    <property type="entry name" value="Helicase_C"/>
    <property type="match status" value="1"/>
</dbReference>
<dbReference type="Pfam" id="PF16124">
    <property type="entry name" value="RecQ_Zn_bind"/>
    <property type="match status" value="1"/>
</dbReference>
<accession>A0ABT8EUA7</accession>
<keyword evidence="3" id="KW-0547">Nucleotide-binding</keyword>
<evidence type="ECO:0000256" key="5">
    <source>
        <dbReference type="ARBA" id="ARBA00022806"/>
    </source>
</evidence>
<sequence>MTSREQLLTRVEKAARGVFGHEHLLGGQAEAMTALLDGHDVLLVSPTGSGKSLVYQVAGVLTEGCTLVISPLLALQQDQVESIRSAPGGLTACRISSAESDAEKREVVERATAGEVDFLFCSPEQLANDEVRAAIGAAGIRLVAVDEAHCVSAWGHDFRPDYFRLGDLLADLADEQGAAPRVVAMTATAAPPVQEDIVDRLDLREPRTVLTGFARDNLALDVVRVNEEPDQHLTVVELVAAEQGSGIVYCRTRPKAEEYAAALAEAGRRTAVYHAGLSHRRREQTHEAFMADEVDVVVATSAFGMGIDKPDVRFVVHAQIPESPDTYYQEVGRAGRDGEPATATLVYRPEDLALGKFFSGGIPKKKDVHAVLRAAGEVGTEPKDVAGAAGFGPRKTGRILNLLALVHETRPEANEAGAAVDAVVEVAESHRQLERSRVDMMRGYAETDRCRAAYLQGYFGEQAEHRCGRCDNCRDGLAEDPAVEQDAAYPVQSDVVHVEFGPGVVTDVEDDRVTVLFESVGYRTLSLVVVEEQDLLALT</sequence>
<keyword evidence="2" id="KW-0479">Metal-binding</keyword>
<evidence type="ECO:0000259" key="14">
    <source>
        <dbReference type="PROSITE" id="PS51194"/>
    </source>
</evidence>
<evidence type="ECO:0000256" key="12">
    <source>
        <dbReference type="ARBA" id="ARBA00044550"/>
    </source>
</evidence>
<keyword evidence="16" id="KW-1185">Reference proteome</keyword>
<protein>
    <recommendedName>
        <fullName evidence="11">ATP-dependent DNA helicase RecQ</fullName>
        <ecNumber evidence="10">5.6.2.4</ecNumber>
    </recommendedName>
    <alternativeName>
        <fullName evidence="12">DNA 3'-5' helicase RecQ</fullName>
    </alternativeName>
</protein>
<dbReference type="SMART" id="SM00490">
    <property type="entry name" value="HELICc"/>
    <property type="match status" value="1"/>
</dbReference>
<keyword evidence="4 15" id="KW-0378">Hydrolase</keyword>
<dbReference type="PROSITE" id="PS51192">
    <property type="entry name" value="HELICASE_ATP_BIND_1"/>
    <property type="match status" value="1"/>
</dbReference>
<evidence type="ECO:0000256" key="10">
    <source>
        <dbReference type="ARBA" id="ARBA00034808"/>
    </source>
</evidence>
<comment type="similarity">
    <text evidence="1">Belongs to the helicase family. RecQ subfamily.</text>
</comment>
<keyword evidence="7" id="KW-0238">DNA-binding</keyword>
<evidence type="ECO:0000256" key="6">
    <source>
        <dbReference type="ARBA" id="ARBA00022840"/>
    </source>
</evidence>
<dbReference type="Pfam" id="PF00270">
    <property type="entry name" value="DEAD"/>
    <property type="match status" value="1"/>
</dbReference>
<reference evidence="15" key="1">
    <citation type="submission" date="2023-06" db="EMBL/GenBank/DDBJ databases">
        <title>Draft genome sequence of Nocardioides sp. SOB72.</title>
        <authorList>
            <person name="Zhang G."/>
        </authorList>
    </citation>
    <scope>NUCLEOTIDE SEQUENCE</scope>
    <source>
        <strain evidence="15">SOB72</strain>
    </source>
</reference>
<dbReference type="NCBIfam" id="TIGR00614">
    <property type="entry name" value="recQ_fam"/>
    <property type="match status" value="1"/>
</dbReference>
<gene>
    <name evidence="15" type="ORF">QWY29_09305</name>
</gene>
<dbReference type="InterPro" id="IPR004589">
    <property type="entry name" value="DNA_helicase_ATP-dep_RecQ"/>
</dbReference>
<organism evidence="15 16">
    <name type="scientific">Nocardioides abyssi</name>
    <dbReference type="NCBI Taxonomy" id="3058370"/>
    <lineage>
        <taxon>Bacteria</taxon>
        <taxon>Bacillati</taxon>
        <taxon>Actinomycetota</taxon>
        <taxon>Actinomycetes</taxon>
        <taxon>Propionibacteriales</taxon>
        <taxon>Nocardioidaceae</taxon>
        <taxon>Nocardioides</taxon>
    </lineage>
</organism>
<evidence type="ECO:0000313" key="16">
    <source>
        <dbReference type="Proteomes" id="UP001168537"/>
    </source>
</evidence>
<dbReference type="PANTHER" id="PTHR13710:SF105">
    <property type="entry name" value="ATP-DEPENDENT DNA HELICASE Q1"/>
    <property type="match status" value="1"/>
</dbReference>
<dbReference type="InterPro" id="IPR027417">
    <property type="entry name" value="P-loop_NTPase"/>
</dbReference>
<dbReference type="InterPro" id="IPR014001">
    <property type="entry name" value="Helicase_ATP-bd"/>
</dbReference>
<keyword evidence="5 15" id="KW-0347">Helicase</keyword>
<dbReference type="InterPro" id="IPR011545">
    <property type="entry name" value="DEAD/DEAH_box_helicase_dom"/>
</dbReference>
<evidence type="ECO:0000256" key="11">
    <source>
        <dbReference type="ARBA" id="ARBA00044535"/>
    </source>
</evidence>
<feature type="domain" description="Helicase C-terminal" evidence="14">
    <location>
        <begin position="234"/>
        <end position="386"/>
    </location>
</feature>
<dbReference type="EC" id="5.6.2.4" evidence="10"/>
<evidence type="ECO:0000256" key="9">
    <source>
        <dbReference type="ARBA" id="ARBA00034617"/>
    </source>
</evidence>
<keyword evidence="8" id="KW-0413">Isomerase</keyword>
<dbReference type="InterPro" id="IPR032284">
    <property type="entry name" value="RecQ_Zn-bd"/>
</dbReference>
<feature type="domain" description="Helicase ATP-binding" evidence="13">
    <location>
        <begin position="32"/>
        <end position="207"/>
    </location>
</feature>
<evidence type="ECO:0000256" key="3">
    <source>
        <dbReference type="ARBA" id="ARBA00022741"/>
    </source>
</evidence>
<dbReference type="SMART" id="SM00487">
    <property type="entry name" value="DEXDc"/>
    <property type="match status" value="1"/>
</dbReference>
<proteinExistence type="inferred from homology"/>
<dbReference type="CDD" id="cd17920">
    <property type="entry name" value="DEXHc_RecQ"/>
    <property type="match status" value="1"/>
</dbReference>
<dbReference type="GO" id="GO:0003678">
    <property type="term" value="F:DNA helicase activity"/>
    <property type="evidence" value="ECO:0007669"/>
    <property type="project" value="UniProtKB-EC"/>
</dbReference>
<dbReference type="Gene3D" id="3.40.50.300">
    <property type="entry name" value="P-loop containing nucleotide triphosphate hydrolases"/>
    <property type="match status" value="2"/>
</dbReference>
<comment type="catalytic activity">
    <reaction evidence="9">
        <text>Couples ATP hydrolysis with the unwinding of duplex DNA by translocating in the 3'-5' direction.</text>
        <dbReference type="EC" id="5.6.2.4"/>
    </reaction>
</comment>
<name>A0ABT8EUA7_9ACTN</name>
<evidence type="ECO:0000256" key="2">
    <source>
        <dbReference type="ARBA" id="ARBA00022723"/>
    </source>
</evidence>